<dbReference type="InterPro" id="IPR035906">
    <property type="entry name" value="MetI-like_sf"/>
</dbReference>
<sequence length="284" mass="30787">MNRQFEKTAEMVLFLPALLSVILTLAIFVFMLVFGLPLMKGGRFFELITGSWSPGHGMYGIQPMIMGTMAIASLSVFFAFPLSMGCASLISVLAPRGFSTFLRHTVRLMTGVPTVIYGFVGIFLLVPIIRELFQNGSGFCILSASLMLALLISPTMILVFMESFDRVPKSYLDAADALGGTPVQKLVYVIIPQARQGIWMGVILSMGRSLGDTLIALMLAGNAIATPGSVLDSVRTLTAHIALVIASDYESLEFKSVFACGLILYGFNALIIVMLRYVESKGTQ</sequence>
<reference evidence="11" key="1">
    <citation type="journal article" date="2021" name="Microb. Physiol.">
        <title>Proteogenomic Insights into the Physiology of Marine, Sulfate-Reducing, Filamentous Desulfonema limicola and Desulfonema magnum.</title>
        <authorList>
            <person name="Schnaars V."/>
            <person name="Wohlbrand L."/>
            <person name="Scheve S."/>
            <person name="Hinrichs C."/>
            <person name="Reinhardt R."/>
            <person name="Rabus R."/>
        </authorList>
    </citation>
    <scope>NUCLEOTIDE SEQUENCE</scope>
    <source>
        <strain evidence="11">4be13</strain>
    </source>
</reference>
<dbReference type="InterPro" id="IPR051124">
    <property type="entry name" value="Phosphate_Transport_Permease"/>
</dbReference>
<protein>
    <submittedName>
        <fullName evidence="11">Phosphate transport system, permease protein, PstC-like</fullName>
    </submittedName>
</protein>
<dbReference type="PANTHER" id="PTHR30425:SF1">
    <property type="entry name" value="PHOSPHATE TRANSPORT SYSTEM PERMEASE PROTEIN PSTC"/>
    <property type="match status" value="1"/>
</dbReference>
<evidence type="ECO:0000256" key="6">
    <source>
        <dbReference type="ARBA" id="ARBA00022692"/>
    </source>
</evidence>
<evidence type="ECO:0000256" key="5">
    <source>
        <dbReference type="ARBA" id="ARBA00022592"/>
    </source>
</evidence>
<keyword evidence="3 9" id="KW-0813">Transport</keyword>
<evidence type="ECO:0000256" key="3">
    <source>
        <dbReference type="ARBA" id="ARBA00022448"/>
    </source>
</evidence>
<evidence type="ECO:0000256" key="2">
    <source>
        <dbReference type="ARBA" id="ARBA00007069"/>
    </source>
</evidence>
<evidence type="ECO:0000313" key="11">
    <source>
        <dbReference type="EMBL" id="QTA90332.1"/>
    </source>
</evidence>
<organism evidence="11 12">
    <name type="scientific">Desulfonema magnum</name>
    <dbReference type="NCBI Taxonomy" id="45655"/>
    <lineage>
        <taxon>Bacteria</taxon>
        <taxon>Pseudomonadati</taxon>
        <taxon>Thermodesulfobacteriota</taxon>
        <taxon>Desulfobacteria</taxon>
        <taxon>Desulfobacterales</taxon>
        <taxon>Desulfococcaceae</taxon>
        <taxon>Desulfonema</taxon>
    </lineage>
</organism>
<keyword evidence="4" id="KW-1003">Cell membrane</keyword>
<evidence type="ECO:0000259" key="10">
    <source>
        <dbReference type="PROSITE" id="PS50928"/>
    </source>
</evidence>
<evidence type="ECO:0000256" key="4">
    <source>
        <dbReference type="ARBA" id="ARBA00022475"/>
    </source>
</evidence>
<comment type="similarity">
    <text evidence="2">Belongs to the binding-protein-dependent transport system permease family. CysTW subfamily.</text>
</comment>
<dbReference type="SUPFAM" id="SSF161098">
    <property type="entry name" value="MetI-like"/>
    <property type="match status" value="1"/>
</dbReference>
<dbReference type="RefSeq" id="WP_207678580.1">
    <property type="nucleotide sequence ID" value="NZ_CP061800.1"/>
</dbReference>
<keyword evidence="8 9" id="KW-0472">Membrane</keyword>
<gene>
    <name evidence="11" type="ORF">dnm_063930</name>
</gene>
<dbReference type="PANTHER" id="PTHR30425">
    <property type="entry name" value="PHOSPHATE TRANSPORT SYSTEM PERMEASE PROTEIN PST"/>
    <property type="match status" value="1"/>
</dbReference>
<evidence type="ECO:0000256" key="8">
    <source>
        <dbReference type="ARBA" id="ARBA00023136"/>
    </source>
</evidence>
<keyword evidence="12" id="KW-1185">Reference proteome</keyword>
<name>A0A975BRY0_9BACT</name>
<feature type="transmembrane region" description="Helical" evidence="9">
    <location>
        <begin position="12"/>
        <end position="36"/>
    </location>
</feature>
<dbReference type="Gene3D" id="1.10.3720.10">
    <property type="entry name" value="MetI-like"/>
    <property type="match status" value="1"/>
</dbReference>
<dbReference type="KEGG" id="dmm:dnm_063930"/>
<keyword evidence="6 9" id="KW-0812">Transmembrane</keyword>
<dbReference type="GO" id="GO:0055085">
    <property type="term" value="P:transmembrane transport"/>
    <property type="evidence" value="ECO:0007669"/>
    <property type="project" value="InterPro"/>
</dbReference>
<accession>A0A975BRY0</accession>
<dbReference type="EMBL" id="CP061800">
    <property type="protein sequence ID" value="QTA90332.1"/>
    <property type="molecule type" value="Genomic_DNA"/>
</dbReference>
<comment type="subcellular location">
    <subcellularLocation>
        <location evidence="1 9">Cell membrane</location>
        <topology evidence="1 9">Multi-pass membrane protein</topology>
    </subcellularLocation>
</comment>
<dbReference type="CDD" id="cd06261">
    <property type="entry name" value="TM_PBP2"/>
    <property type="match status" value="1"/>
</dbReference>
<keyword evidence="7 9" id="KW-1133">Transmembrane helix</keyword>
<feature type="transmembrane region" description="Helical" evidence="9">
    <location>
        <begin position="257"/>
        <end position="278"/>
    </location>
</feature>
<feature type="domain" description="ABC transmembrane type-1" evidence="10">
    <location>
        <begin position="65"/>
        <end position="275"/>
    </location>
</feature>
<dbReference type="PROSITE" id="PS50928">
    <property type="entry name" value="ABC_TM1"/>
    <property type="match status" value="1"/>
</dbReference>
<feature type="transmembrane region" description="Helical" evidence="9">
    <location>
        <begin position="141"/>
        <end position="161"/>
    </location>
</feature>
<dbReference type="GO" id="GO:0006817">
    <property type="term" value="P:phosphate ion transport"/>
    <property type="evidence" value="ECO:0007669"/>
    <property type="project" value="UniProtKB-KW"/>
</dbReference>
<keyword evidence="5" id="KW-0592">Phosphate transport</keyword>
<evidence type="ECO:0000256" key="9">
    <source>
        <dbReference type="RuleBase" id="RU363032"/>
    </source>
</evidence>
<dbReference type="AlphaFoldDB" id="A0A975BRY0"/>
<feature type="transmembrane region" description="Helical" evidence="9">
    <location>
        <begin position="106"/>
        <end position="129"/>
    </location>
</feature>
<dbReference type="Pfam" id="PF00528">
    <property type="entry name" value="BPD_transp_1"/>
    <property type="match status" value="1"/>
</dbReference>
<evidence type="ECO:0000256" key="7">
    <source>
        <dbReference type="ARBA" id="ARBA00022989"/>
    </source>
</evidence>
<dbReference type="GO" id="GO:0005886">
    <property type="term" value="C:plasma membrane"/>
    <property type="evidence" value="ECO:0007669"/>
    <property type="project" value="UniProtKB-SubCell"/>
</dbReference>
<dbReference type="Proteomes" id="UP000663722">
    <property type="component" value="Chromosome"/>
</dbReference>
<evidence type="ECO:0000313" key="12">
    <source>
        <dbReference type="Proteomes" id="UP000663722"/>
    </source>
</evidence>
<dbReference type="InterPro" id="IPR000515">
    <property type="entry name" value="MetI-like"/>
</dbReference>
<proteinExistence type="inferred from homology"/>
<feature type="transmembrane region" description="Helical" evidence="9">
    <location>
        <begin position="64"/>
        <end position="94"/>
    </location>
</feature>
<evidence type="ECO:0000256" key="1">
    <source>
        <dbReference type="ARBA" id="ARBA00004651"/>
    </source>
</evidence>